<protein>
    <submittedName>
        <fullName evidence="1">Uncharacterized protein</fullName>
    </submittedName>
</protein>
<reference evidence="1" key="1">
    <citation type="journal article" date="2021" name="Open Biol.">
        <title>Shared evolutionary footprints suggest mitochondrial oxidative damage underlies multiple complex I losses in fungi.</title>
        <authorList>
            <person name="Schikora-Tamarit M.A."/>
            <person name="Marcet-Houben M."/>
            <person name="Nosek J."/>
            <person name="Gabaldon T."/>
        </authorList>
    </citation>
    <scope>NUCLEOTIDE SEQUENCE</scope>
    <source>
        <strain evidence="1">CBS6075</strain>
    </source>
</reference>
<name>A0A9P8P2Z0_9ASCO</name>
<dbReference type="AlphaFoldDB" id="A0A9P8P2Z0"/>
<sequence length="253" mass="27605">MVENLVLDKSVQWSGSKVSRVASLAQVFQSPVVNVKFECLAVLLESVLDLLQSQLDDLGDGMSGKSVENNSGRDSVEEFWSEMSPHCTHHQFLGVFVHLASLGGRDVLGTQVRSHNDNTVRTVDQSSVGSGDSSVVEHLKHNVQNFGSSFLHLVKQNHRVRLSQQQVGQHTTFLSILTMAFSSANRKPASFLASSVLPEPERPKNRNEAGWLGLARPDLDSLMALETALTASPWPTTAEESSFSMVMSLAFSA</sequence>
<reference evidence="1" key="2">
    <citation type="submission" date="2021-01" db="EMBL/GenBank/DDBJ databases">
        <authorList>
            <person name="Schikora-Tamarit M.A."/>
        </authorList>
    </citation>
    <scope>NUCLEOTIDE SEQUENCE</scope>
    <source>
        <strain evidence="1">CBS6075</strain>
    </source>
</reference>
<dbReference type="Proteomes" id="UP000769157">
    <property type="component" value="Unassembled WGS sequence"/>
</dbReference>
<proteinExistence type="predicted"/>
<keyword evidence="2" id="KW-1185">Reference proteome</keyword>
<comment type="caution">
    <text evidence="1">The sequence shown here is derived from an EMBL/GenBank/DDBJ whole genome shotgun (WGS) entry which is preliminary data.</text>
</comment>
<dbReference type="EMBL" id="JAEUBE010000327">
    <property type="protein sequence ID" value="KAH3664267.1"/>
    <property type="molecule type" value="Genomic_DNA"/>
</dbReference>
<organism evidence="1 2">
    <name type="scientific">Ogataea philodendri</name>
    <dbReference type="NCBI Taxonomy" id="1378263"/>
    <lineage>
        <taxon>Eukaryota</taxon>
        <taxon>Fungi</taxon>
        <taxon>Dikarya</taxon>
        <taxon>Ascomycota</taxon>
        <taxon>Saccharomycotina</taxon>
        <taxon>Pichiomycetes</taxon>
        <taxon>Pichiales</taxon>
        <taxon>Pichiaceae</taxon>
        <taxon>Ogataea</taxon>
    </lineage>
</organism>
<evidence type="ECO:0000313" key="1">
    <source>
        <dbReference type="EMBL" id="KAH3664267.1"/>
    </source>
</evidence>
<dbReference type="AntiFam" id="ANF00007">
    <property type="entry name" value="Shadow ORF (opposite clpB)"/>
</dbReference>
<gene>
    <name evidence="1" type="ORF">OGAPHI_004619</name>
</gene>
<accession>A0A9P8P2Z0</accession>
<dbReference type="GeneID" id="70236584"/>
<dbReference type="RefSeq" id="XP_046060539.1">
    <property type="nucleotide sequence ID" value="XM_046205717.1"/>
</dbReference>
<evidence type="ECO:0000313" key="2">
    <source>
        <dbReference type="Proteomes" id="UP000769157"/>
    </source>
</evidence>